<dbReference type="GO" id="GO:0003676">
    <property type="term" value="F:nucleic acid binding"/>
    <property type="evidence" value="ECO:0007669"/>
    <property type="project" value="InterPro"/>
</dbReference>
<accession>A0A397EVR5</accession>
<dbReference type="GO" id="GO:0031251">
    <property type="term" value="C:PAN complex"/>
    <property type="evidence" value="ECO:0007669"/>
    <property type="project" value="TreeGrafter"/>
</dbReference>
<reference evidence="2 4" key="1">
    <citation type="submission" date="2018-08" db="EMBL/GenBank/DDBJ databases">
        <title>Aphanomyces genome sequencing and annotation.</title>
        <authorList>
            <person name="Minardi D."/>
            <person name="Oidtmann B."/>
            <person name="Van Der Giezen M."/>
            <person name="Studholme D.J."/>
        </authorList>
    </citation>
    <scope>NUCLEOTIDE SEQUENCE [LARGE SCALE GENOMIC DNA]</scope>
    <source>
        <strain evidence="2 4">197901</strain>
    </source>
</reference>
<dbReference type="AlphaFoldDB" id="A0A397EVR5"/>
<protein>
    <recommendedName>
        <fullName evidence="1">Exonuclease domain-containing protein</fullName>
    </recommendedName>
</protein>
<evidence type="ECO:0000313" key="3">
    <source>
        <dbReference type="EMBL" id="RHZ32359.1"/>
    </source>
</evidence>
<name>A0A397EVR5_APHAT</name>
<dbReference type="Pfam" id="PF00929">
    <property type="entry name" value="RNase_T"/>
    <property type="match status" value="1"/>
</dbReference>
<evidence type="ECO:0000313" key="2">
    <source>
        <dbReference type="EMBL" id="RHY99883.1"/>
    </source>
</evidence>
<organism evidence="2 4">
    <name type="scientific">Aphanomyces astaci</name>
    <name type="common">Crayfish plague agent</name>
    <dbReference type="NCBI Taxonomy" id="112090"/>
    <lineage>
        <taxon>Eukaryota</taxon>
        <taxon>Sar</taxon>
        <taxon>Stramenopiles</taxon>
        <taxon>Oomycota</taxon>
        <taxon>Saprolegniomycetes</taxon>
        <taxon>Saprolegniales</taxon>
        <taxon>Verrucalvaceae</taxon>
        <taxon>Aphanomyces</taxon>
    </lineage>
</organism>
<comment type="caution">
    <text evidence="2">The sequence shown here is derived from an EMBL/GenBank/DDBJ whole genome shotgun (WGS) entry which is preliminary data.</text>
</comment>
<dbReference type="EMBL" id="QUTE01006556">
    <property type="protein sequence ID" value="RHZ32359.1"/>
    <property type="molecule type" value="Genomic_DNA"/>
</dbReference>
<dbReference type="PANTHER" id="PTHR15728">
    <property type="entry name" value="DEADENYLATION COMPLEX CATALYTIC SUBUNIT PAN2"/>
    <property type="match status" value="1"/>
</dbReference>
<proteinExistence type="predicted"/>
<dbReference type="InterPro" id="IPR050785">
    <property type="entry name" value="PAN2-PAN3_catalytic_subunit"/>
</dbReference>
<feature type="non-terminal residue" evidence="2">
    <location>
        <position position="1"/>
    </location>
</feature>
<dbReference type="GO" id="GO:0000289">
    <property type="term" value="P:nuclear-transcribed mRNA poly(A) tail shortening"/>
    <property type="evidence" value="ECO:0007669"/>
    <property type="project" value="TreeGrafter"/>
</dbReference>
<evidence type="ECO:0000259" key="1">
    <source>
        <dbReference type="SMART" id="SM00479"/>
    </source>
</evidence>
<evidence type="ECO:0000313" key="4">
    <source>
        <dbReference type="Proteomes" id="UP000266196"/>
    </source>
</evidence>
<dbReference type="GO" id="GO:0004535">
    <property type="term" value="F:poly(A)-specific ribonuclease activity"/>
    <property type="evidence" value="ECO:0007669"/>
    <property type="project" value="TreeGrafter"/>
</dbReference>
<dbReference type="Proteomes" id="UP000266196">
    <property type="component" value="Unassembled WGS sequence"/>
</dbReference>
<feature type="domain" description="Exonuclease" evidence="1">
    <location>
        <begin position="1"/>
        <end position="117"/>
    </location>
</feature>
<dbReference type="InterPro" id="IPR036397">
    <property type="entry name" value="RNaseH_sf"/>
</dbReference>
<dbReference type="SMART" id="SM00479">
    <property type="entry name" value="EXOIII"/>
    <property type="match status" value="1"/>
</dbReference>
<dbReference type="SUPFAM" id="SSF53098">
    <property type="entry name" value="Ribonuclease H-like"/>
    <property type="match status" value="1"/>
</dbReference>
<gene>
    <name evidence="3" type="ORF">DYB31_001140</name>
    <name evidence="2" type="ORF">DYB31_015847</name>
</gene>
<dbReference type="Gene3D" id="3.30.420.10">
    <property type="entry name" value="Ribonuclease H-like superfamily/Ribonuclease H"/>
    <property type="match status" value="1"/>
</dbReference>
<dbReference type="PANTHER" id="PTHR15728:SF0">
    <property type="entry name" value="PAN2-PAN3 DEADENYLATION COMPLEX CATALYTIC SUBUNIT PAN2"/>
    <property type="match status" value="1"/>
</dbReference>
<dbReference type="InterPro" id="IPR012337">
    <property type="entry name" value="RNaseH-like_sf"/>
</dbReference>
<dbReference type="InterPro" id="IPR013520">
    <property type="entry name" value="Ribonucl_H"/>
</dbReference>
<sequence length="142" mass="16414">VVDYLTRFSGLTAEDLDPTRSRHAVVSLKTAYMKLRYLVDAGCLFVGHGLHKDFRIVNLFIIDTVELYQQPNMRKIALRFLCAYLLKTEIQLDTHDSIEDARAALRLHNKYIELVAANDFDKTLVEIYSAGRHCRWKIADLE</sequence>
<dbReference type="EMBL" id="QUTE01015394">
    <property type="protein sequence ID" value="RHY99883.1"/>
    <property type="molecule type" value="Genomic_DNA"/>
</dbReference>
<dbReference type="GO" id="GO:0000932">
    <property type="term" value="C:P-body"/>
    <property type="evidence" value="ECO:0007669"/>
    <property type="project" value="TreeGrafter"/>
</dbReference>